<accession>A0A151AFX7</accession>
<organism evidence="2 3">
    <name type="scientific">Halalkalicoccus paucihalophilus</name>
    <dbReference type="NCBI Taxonomy" id="1008153"/>
    <lineage>
        <taxon>Archaea</taxon>
        <taxon>Methanobacteriati</taxon>
        <taxon>Methanobacteriota</taxon>
        <taxon>Stenosarchaea group</taxon>
        <taxon>Halobacteria</taxon>
        <taxon>Halobacteriales</taxon>
        <taxon>Halococcaceae</taxon>
        <taxon>Halalkalicoccus</taxon>
    </lineage>
</organism>
<name>A0A151AFX7_9EURY</name>
<protein>
    <recommendedName>
        <fullName evidence="1">DUF7835 domain-containing protein</fullName>
    </recommendedName>
</protein>
<reference evidence="2 3" key="1">
    <citation type="submission" date="2016-02" db="EMBL/GenBank/DDBJ databases">
        <title>Genome sequence of Halalkalicoccus paucihalophilus DSM 24557.</title>
        <authorList>
            <person name="Poehlein A."/>
            <person name="Daniel R."/>
        </authorList>
    </citation>
    <scope>NUCLEOTIDE SEQUENCE [LARGE SCALE GENOMIC DNA]</scope>
    <source>
        <strain evidence="2 3">DSM 24557</strain>
    </source>
</reference>
<dbReference type="OrthoDB" id="297362at2157"/>
<dbReference type="PATRIC" id="fig|1008153.3.peg.1620"/>
<dbReference type="Proteomes" id="UP000075321">
    <property type="component" value="Unassembled WGS sequence"/>
</dbReference>
<dbReference type="Pfam" id="PF25205">
    <property type="entry name" value="DUF7835"/>
    <property type="match status" value="1"/>
</dbReference>
<keyword evidence="3" id="KW-1185">Reference proteome</keyword>
<feature type="domain" description="DUF7835" evidence="1">
    <location>
        <begin position="1"/>
        <end position="66"/>
    </location>
</feature>
<sequence length="66" mass="7711">MAAKERSSQTMNEWCMTCDRETEHAVSLEIRTEGSNPKTDHYSREPYRLTRCLGCGERRSQRMNNA</sequence>
<gene>
    <name evidence="2" type="ORF">HAPAU_15980</name>
</gene>
<evidence type="ECO:0000313" key="2">
    <source>
        <dbReference type="EMBL" id="KYH26500.1"/>
    </source>
</evidence>
<dbReference type="InterPro" id="IPR057157">
    <property type="entry name" value="DUF7835"/>
</dbReference>
<proteinExistence type="predicted"/>
<comment type="caution">
    <text evidence="2">The sequence shown here is derived from an EMBL/GenBank/DDBJ whole genome shotgun (WGS) entry which is preliminary data.</text>
</comment>
<dbReference type="RefSeq" id="WP_066381261.1">
    <property type="nucleotide sequence ID" value="NZ_LTAZ01000004.1"/>
</dbReference>
<dbReference type="AlphaFoldDB" id="A0A151AFX7"/>
<evidence type="ECO:0000259" key="1">
    <source>
        <dbReference type="Pfam" id="PF25205"/>
    </source>
</evidence>
<dbReference type="EMBL" id="LTAZ01000004">
    <property type="protein sequence ID" value="KYH26500.1"/>
    <property type="molecule type" value="Genomic_DNA"/>
</dbReference>
<evidence type="ECO:0000313" key="3">
    <source>
        <dbReference type="Proteomes" id="UP000075321"/>
    </source>
</evidence>